<gene>
    <name evidence="1" type="ORF">CEXT_326541</name>
</gene>
<dbReference type="Proteomes" id="UP001054945">
    <property type="component" value="Unassembled WGS sequence"/>
</dbReference>
<organism evidence="1 2">
    <name type="scientific">Caerostris extrusa</name>
    <name type="common">Bark spider</name>
    <name type="synonym">Caerostris bankana</name>
    <dbReference type="NCBI Taxonomy" id="172846"/>
    <lineage>
        <taxon>Eukaryota</taxon>
        <taxon>Metazoa</taxon>
        <taxon>Ecdysozoa</taxon>
        <taxon>Arthropoda</taxon>
        <taxon>Chelicerata</taxon>
        <taxon>Arachnida</taxon>
        <taxon>Araneae</taxon>
        <taxon>Araneomorphae</taxon>
        <taxon>Entelegynae</taxon>
        <taxon>Araneoidea</taxon>
        <taxon>Araneidae</taxon>
        <taxon>Caerostris</taxon>
    </lineage>
</organism>
<evidence type="ECO:0000313" key="2">
    <source>
        <dbReference type="Proteomes" id="UP001054945"/>
    </source>
</evidence>
<evidence type="ECO:0000313" key="1">
    <source>
        <dbReference type="EMBL" id="GIY91817.1"/>
    </source>
</evidence>
<comment type="caution">
    <text evidence="1">The sequence shown here is derived from an EMBL/GenBank/DDBJ whole genome shotgun (WGS) entry which is preliminary data.</text>
</comment>
<keyword evidence="2" id="KW-1185">Reference proteome</keyword>
<name>A0AAV4XB35_CAEEX</name>
<dbReference type="AlphaFoldDB" id="A0AAV4XB35"/>
<sequence length="76" mass="8761">MAPPTAPPFLLARNTPFGRGYRLDFAERSVNRNCHRAYPDDSSGQPSNCSTRLRFSFEVDSVSGLLKIWRYYKIDF</sequence>
<dbReference type="EMBL" id="BPLR01000056">
    <property type="protein sequence ID" value="GIY91817.1"/>
    <property type="molecule type" value="Genomic_DNA"/>
</dbReference>
<protein>
    <submittedName>
        <fullName evidence="1">Uncharacterized protein</fullName>
    </submittedName>
</protein>
<accession>A0AAV4XB35</accession>
<proteinExistence type="predicted"/>
<reference evidence="1 2" key="1">
    <citation type="submission" date="2021-06" db="EMBL/GenBank/DDBJ databases">
        <title>Caerostris extrusa draft genome.</title>
        <authorList>
            <person name="Kono N."/>
            <person name="Arakawa K."/>
        </authorList>
    </citation>
    <scope>NUCLEOTIDE SEQUENCE [LARGE SCALE GENOMIC DNA]</scope>
</reference>